<dbReference type="InterPro" id="IPR010987">
    <property type="entry name" value="Glutathione-S-Trfase_C-like"/>
</dbReference>
<sequence length="423" mass="46846">MKPLDVQKGFLADGGFSTGTQLRKHGANGGQMNRQKSSLFAHRVTVKPPPPPNYILRRSSRVKSGLRGDDDSPLPEIEPISPETIIYTPAERLRPQPFLLLRMAMPRTRISPSSVKGKIDENHAFNKFLGQDLLSEEGNMGIDLYYMPLSAPCRSIILTAKAIGVDLNLKLTSIPEKQNMTPEYIKMNIRHTIPTLDDNGFVVVERCVVYTESCPYEGCPTSDVRNVASRAGFFLTPLDVGVFIFDFSRAAVQYLMNKYAPDNELYPNDPQKRARVDDLLFFDACVLYDRFGQYVYPAAFGGDSLNEEKKQKLDDGLGFLDHYIKQNGGYVAGDKLTVADLSCVASVSSMKATGVVDLSKFENITAWLAKCESEATGVVDLSKFENITAWLAKCESEVVAYEEANGEGAKSFGGWIASMIKKE</sequence>
<protein>
    <submittedName>
        <fullName evidence="5">Uncharacterized protein</fullName>
    </submittedName>
</protein>
<dbReference type="GO" id="GO:0004364">
    <property type="term" value="F:glutathione transferase activity"/>
    <property type="evidence" value="ECO:0007669"/>
    <property type="project" value="TreeGrafter"/>
</dbReference>
<feature type="region of interest" description="Disordered" evidence="2">
    <location>
        <begin position="50"/>
        <end position="79"/>
    </location>
</feature>
<dbReference type="Gene3D" id="3.40.30.10">
    <property type="entry name" value="Glutaredoxin"/>
    <property type="match status" value="1"/>
</dbReference>
<dbReference type="EMBL" id="CAJPEX010005183">
    <property type="protein sequence ID" value="CAG0923453.1"/>
    <property type="molecule type" value="Genomic_DNA"/>
</dbReference>
<dbReference type="PANTHER" id="PTHR43969:SF9">
    <property type="entry name" value="GLUTATHIONE S TRANSFERASE D10, ISOFORM A-RELATED"/>
    <property type="match status" value="1"/>
</dbReference>
<dbReference type="Pfam" id="PF00043">
    <property type="entry name" value="GST_C"/>
    <property type="match status" value="1"/>
</dbReference>
<evidence type="ECO:0000313" key="5">
    <source>
        <dbReference type="EMBL" id="CAD7283301.1"/>
    </source>
</evidence>
<dbReference type="PROSITE" id="PS50405">
    <property type="entry name" value="GST_CTER"/>
    <property type="match status" value="1"/>
</dbReference>
<dbReference type="EMBL" id="OA887220">
    <property type="protein sequence ID" value="CAD7283301.1"/>
    <property type="molecule type" value="Genomic_DNA"/>
</dbReference>
<keyword evidence="6" id="KW-1185">Reference proteome</keyword>
<evidence type="ECO:0000259" key="4">
    <source>
        <dbReference type="PROSITE" id="PS50405"/>
    </source>
</evidence>
<name>A0A7R9GJE0_9CRUS</name>
<organism evidence="5">
    <name type="scientific">Notodromas monacha</name>
    <dbReference type="NCBI Taxonomy" id="399045"/>
    <lineage>
        <taxon>Eukaryota</taxon>
        <taxon>Metazoa</taxon>
        <taxon>Ecdysozoa</taxon>
        <taxon>Arthropoda</taxon>
        <taxon>Crustacea</taxon>
        <taxon>Oligostraca</taxon>
        <taxon>Ostracoda</taxon>
        <taxon>Podocopa</taxon>
        <taxon>Podocopida</taxon>
        <taxon>Cypridocopina</taxon>
        <taxon>Cypridoidea</taxon>
        <taxon>Cyprididae</taxon>
        <taxon>Notodromas</taxon>
    </lineage>
</organism>
<dbReference type="InterPro" id="IPR036282">
    <property type="entry name" value="Glutathione-S-Trfase_C_sf"/>
</dbReference>
<dbReference type="CDD" id="cd03177">
    <property type="entry name" value="GST_C_Delta_Epsilon"/>
    <property type="match status" value="1"/>
</dbReference>
<reference evidence="5" key="1">
    <citation type="submission" date="2020-11" db="EMBL/GenBank/DDBJ databases">
        <authorList>
            <person name="Tran Van P."/>
        </authorList>
    </citation>
    <scope>NUCLEOTIDE SEQUENCE</scope>
</reference>
<dbReference type="OrthoDB" id="2309723at2759"/>
<dbReference type="GO" id="GO:0006749">
    <property type="term" value="P:glutathione metabolic process"/>
    <property type="evidence" value="ECO:0007669"/>
    <property type="project" value="TreeGrafter"/>
</dbReference>
<evidence type="ECO:0000256" key="2">
    <source>
        <dbReference type="SAM" id="MobiDB-lite"/>
    </source>
</evidence>
<dbReference type="Gene3D" id="1.20.1050.10">
    <property type="match status" value="2"/>
</dbReference>
<dbReference type="Proteomes" id="UP000678499">
    <property type="component" value="Unassembled WGS sequence"/>
</dbReference>
<dbReference type="InterPro" id="IPR036249">
    <property type="entry name" value="Thioredoxin-like_sf"/>
</dbReference>
<gene>
    <name evidence="5" type="ORF">NMOB1V02_LOCUS10917</name>
</gene>
<accession>A0A7R9GJE0</accession>
<dbReference type="PANTHER" id="PTHR43969">
    <property type="entry name" value="GLUTATHIONE S TRANSFERASE D10, ISOFORM A-RELATED"/>
    <property type="match status" value="1"/>
</dbReference>
<comment type="subunit">
    <text evidence="1">Homodimer.</text>
</comment>
<dbReference type="SUPFAM" id="SSF52833">
    <property type="entry name" value="Thioredoxin-like"/>
    <property type="match status" value="1"/>
</dbReference>
<feature type="domain" description="GST C-terminal" evidence="4">
    <location>
        <begin position="269"/>
        <end position="390"/>
    </location>
</feature>
<dbReference type="FunFam" id="1.20.1050.10:FF:000007">
    <property type="entry name" value="Glutathione S-transferase 1-1"/>
    <property type="match status" value="1"/>
</dbReference>
<evidence type="ECO:0000256" key="1">
    <source>
        <dbReference type="ARBA" id="ARBA00011738"/>
    </source>
</evidence>
<evidence type="ECO:0000259" key="3">
    <source>
        <dbReference type="PROSITE" id="PS50404"/>
    </source>
</evidence>
<dbReference type="SUPFAM" id="SSF47616">
    <property type="entry name" value="GST C-terminal domain-like"/>
    <property type="match status" value="1"/>
</dbReference>
<proteinExistence type="predicted"/>
<dbReference type="AlphaFoldDB" id="A0A7R9GJE0"/>
<dbReference type="InterPro" id="IPR004046">
    <property type="entry name" value="GST_C"/>
</dbReference>
<feature type="domain" description="GST N-terminal" evidence="3">
    <location>
        <begin position="140"/>
        <end position="263"/>
    </location>
</feature>
<evidence type="ECO:0000313" key="6">
    <source>
        <dbReference type="Proteomes" id="UP000678499"/>
    </source>
</evidence>
<dbReference type="PROSITE" id="PS50404">
    <property type="entry name" value="GST_NTER"/>
    <property type="match status" value="1"/>
</dbReference>
<dbReference type="InterPro" id="IPR004045">
    <property type="entry name" value="Glutathione_S-Trfase_N"/>
</dbReference>